<evidence type="ECO:0000313" key="4">
    <source>
        <dbReference type="Proteomes" id="UP001202550"/>
    </source>
</evidence>
<keyword evidence="2" id="KW-0472">Membrane</keyword>
<feature type="transmembrane region" description="Helical" evidence="2">
    <location>
        <begin position="324"/>
        <end position="343"/>
    </location>
</feature>
<dbReference type="RefSeq" id="WP_249057915.1">
    <property type="nucleotide sequence ID" value="NZ_JALZWP010000006.1"/>
</dbReference>
<comment type="caution">
    <text evidence="3">The sequence shown here is derived from an EMBL/GenBank/DDBJ whole genome shotgun (WGS) entry which is preliminary data.</text>
</comment>
<accession>A0ABT0M144</accession>
<evidence type="ECO:0000256" key="1">
    <source>
        <dbReference type="SAM" id="Coils"/>
    </source>
</evidence>
<name>A0ABT0M144_9RHOB</name>
<evidence type="ECO:0000256" key="2">
    <source>
        <dbReference type="SAM" id="Phobius"/>
    </source>
</evidence>
<feature type="coiled-coil region" evidence="1">
    <location>
        <begin position="214"/>
        <end position="246"/>
    </location>
</feature>
<sequence length="433" mass="48997">MSRWKNEFESHPIHETLRHASAWLDVEVEDTDLEFEEERRRLRKILETLASVISGLDGDFVPQKLIDQLQQHLQQPPFFQQLQAYAASPQTSYLQAANNHISQYAPQVYQLAGLSRSLESARVIKKAEEAFVSFSTSMEASANESHSRLDEVMTSLQKVDERQSALQKAIDDLEVTTQQRIAEWQSAFTEIQTENAKEHSDAQIGREKQFGDFLIETKQKSEAQRSELAEEQERRLQEIINRLTEDGEAIIEDMRQKHISVLEIHKLVGRDSVAGGYQKSAGEEKAEADRWRWISLGCLTLAVFWLGIKYFFGFQQSADAGMNWPEIITASSLTAIFLLAAGYTSRQSKIHRDNEKQLRSYALETKALDPFIASLEISEQQAIKAELVRRMFGQQNSTTTGKSSSSTDATVQSALERLPDAIAQSLKKVLGKG</sequence>
<keyword evidence="2" id="KW-0812">Transmembrane</keyword>
<proteinExistence type="predicted"/>
<dbReference type="EMBL" id="JALZWP010000006">
    <property type="protein sequence ID" value="MCL1628578.1"/>
    <property type="molecule type" value="Genomic_DNA"/>
</dbReference>
<evidence type="ECO:0000313" key="3">
    <source>
        <dbReference type="EMBL" id="MCL1628578.1"/>
    </source>
</evidence>
<evidence type="ECO:0008006" key="5">
    <source>
        <dbReference type="Google" id="ProtNLM"/>
    </source>
</evidence>
<protein>
    <recommendedName>
        <fullName evidence="5">ATPase involved in DNA repair</fullName>
    </recommendedName>
</protein>
<dbReference type="Proteomes" id="UP001202550">
    <property type="component" value="Unassembled WGS sequence"/>
</dbReference>
<organism evidence="3 4">
    <name type="scientific">Roseinatronobacter domitianus</name>
    <dbReference type="NCBI Taxonomy" id="2940293"/>
    <lineage>
        <taxon>Bacteria</taxon>
        <taxon>Pseudomonadati</taxon>
        <taxon>Pseudomonadota</taxon>
        <taxon>Alphaproteobacteria</taxon>
        <taxon>Rhodobacterales</taxon>
        <taxon>Paracoccaceae</taxon>
        <taxon>Roseinatronobacter</taxon>
    </lineage>
</organism>
<feature type="transmembrane region" description="Helical" evidence="2">
    <location>
        <begin position="293"/>
        <end position="312"/>
    </location>
</feature>
<keyword evidence="1" id="KW-0175">Coiled coil</keyword>
<keyword evidence="4" id="KW-1185">Reference proteome</keyword>
<reference evidence="3 4" key="1">
    <citation type="submission" date="2022-05" db="EMBL/GenBank/DDBJ databases">
        <title>Seasonal and diel survey of microbial diversity of the Tyrrhenian coast.</title>
        <authorList>
            <person name="Gattoni G."/>
            <person name="Corral P."/>
        </authorList>
    </citation>
    <scope>NUCLEOTIDE SEQUENCE [LARGE SCALE GENOMIC DNA]</scope>
    <source>
        <strain evidence="3 4">V10</strain>
    </source>
</reference>
<gene>
    <name evidence="3" type="ORF">M3N55_07530</name>
</gene>
<keyword evidence="2" id="KW-1133">Transmembrane helix</keyword>